<sequence length="69" mass="7514">MREFAEKQGWHINRNGDGALERFCLEISVKRHVLKEWGGVPGGGGRGGGVCDPGLVHIAMTLDAHYLRG</sequence>
<proteinExistence type="predicted"/>
<evidence type="ECO:0000313" key="1">
    <source>
        <dbReference type="EMBL" id="KAF0887927.1"/>
    </source>
</evidence>
<dbReference type="Proteomes" id="UP000479710">
    <property type="component" value="Unassembled WGS sequence"/>
</dbReference>
<gene>
    <name evidence="1" type="ORF">E2562_005642</name>
</gene>
<keyword evidence="2" id="KW-1185">Reference proteome</keyword>
<dbReference type="Gene3D" id="1.10.10.60">
    <property type="entry name" value="Homeodomain-like"/>
    <property type="match status" value="1"/>
</dbReference>
<comment type="caution">
    <text evidence="1">The sequence shown here is derived from an EMBL/GenBank/DDBJ whole genome shotgun (WGS) entry which is preliminary data.</text>
</comment>
<dbReference type="OrthoDB" id="1910053at2759"/>
<dbReference type="EMBL" id="SPHZ02000012">
    <property type="protein sequence ID" value="KAF0887927.1"/>
    <property type="molecule type" value="Genomic_DNA"/>
</dbReference>
<name>A0A6G1BJP4_9ORYZ</name>
<accession>A0A6G1BJP4</accession>
<evidence type="ECO:0000313" key="2">
    <source>
        <dbReference type="Proteomes" id="UP000479710"/>
    </source>
</evidence>
<dbReference type="AlphaFoldDB" id="A0A6G1BJP4"/>
<organism evidence="1 2">
    <name type="scientific">Oryza meyeriana var. granulata</name>
    <dbReference type="NCBI Taxonomy" id="110450"/>
    <lineage>
        <taxon>Eukaryota</taxon>
        <taxon>Viridiplantae</taxon>
        <taxon>Streptophyta</taxon>
        <taxon>Embryophyta</taxon>
        <taxon>Tracheophyta</taxon>
        <taxon>Spermatophyta</taxon>
        <taxon>Magnoliopsida</taxon>
        <taxon>Liliopsida</taxon>
        <taxon>Poales</taxon>
        <taxon>Poaceae</taxon>
        <taxon>BOP clade</taxon>
        <taxon>Oryzoideae</taxon>
        <taxon>Oryzeae</taxon>
        <taxon>Oryzinae</taxon>
        <taxon>Oryza</taxon>
        <taxon>Oryza meyeriana</taxon>
    </lineage>
</organism>
<reference evidence="1 2" key="1">
    <citation type="submission" date="2019-11" db="EMBL/GenBank/DDBJ databases">
        <title>Whole genome sequence of Oryza granulata.</title>
        <authorList>
            <person name="Li W."/>
        </authorList>
    </citation>
    <scope>NUCLEOTIDE SEQUENCE [LARGE SCALE GENOMIC DNA]</scope>
    <source>
        <strain evidence="2">cv. Menghai</strain>
        <tissue evidence="1">Leaf</tissue>
    </source>
</reference>
<protein>
    <submittedName>
        <fullName evidence="1">Uncharacterized protein</fullName>
    </submittedName>
</protein>